<sequence>MEEPEKKNFFSVVQSLDSVPERGLMACSHPASLAAALVPPRSDPRLADRAPRSSSQPTDDPVESSEEEEVELQESAVAATHVARRGEEEAGNPAAAAGQSTDSSPAQVTRMDSRLKRLEEEVSLLGARLRVVEESEPTGTQTPVVAKRYSSGSSDEWLKIVTSEEETADTPRNPPTSDPSAVVVVSSAVPGSSSSTP</sequence>
<comment type="caution">
    <text evidence="1">The sequence shown here is derived from an EMBL/GenBank/DDBJ whole genome shotgun (WGS) entry which is preliminary data.</text>
</comment>
<proteinExistence type="predicted"/>
<organism evidence="1 2">
    <name type="scientific">Sphaerodactylus townsendi</name>
    <dbReference type="NCBI Taxonomy" id="933632"/>
    <lineage>
        <taxon>Eukaryota</taxon>
        <taxon>Metazoa</taxon>
        <taxon>Chordata</taxon>
        <taxon>Craniata</taxon>
        <taxon>Vertebrata</taxon>
        <taxon>Euteleostomi</taxon>
        <taxon>Lepidosauria</taxon>
        <taxon>Squamata</taxon>
        <taxon>Bifurcata</taxon>
        <taxon>Gekkota</taxon>
        <taxon>Sphaerodactylidae</taxon>
        <taxon>Sphaerodactylus</taxon>
    </lineage>
</organism>
<protein>
    <submittedName>
        <fullName evidence="1">Uncharacterized protein</fullName>
    </submittedName>
</protein>
<gene>
    <name evidence="1" type="ORF">K3G42_006128</name>
</gene>
<accession>A0ACB8EXR0</accession>
<evidence type="ECO:0000313" key="1">
    <source>
        <dbReference type="EMBL" id="KAH7997711.1"/>
    </source>
</evidence>
<name>A0ACB8EXR0_9SAUR</name>
<reference evidence="1" key="1">
    <citation type="submission" date="2021-08" db="EMBL/GenBank/DDBJ databases">
        <title>The first chromosome-level gecko genome reveals the dynamic sex chromosomes of Neotropical dwarf geckos (Sphaerodactylidae: Sphaerodactylus).</title>
        <authorList>
            <person name="Pinto B.J."/>
            <person name="Keating S.E."/>
            <person name="Gamble T."/>
        </authorList>
    </citation>
    <scope>NUCLEOTIDE SEQUENCE</scope>
    <source>
        <strain evidence="1">TG3544</strain>
    </source>
</reference>
<dbReference type="Proteomes" id="UP000827872">
    <property type="component" value="Linkage Group LG12"/>
</dbReference>
<keyword evidence="2" id="KW-1185">Reference proteome</keyword>
<dbReference type="EMBL" id="CM037625">
    <property type="protein sequence ID" value="KAH7997711.1"/>
    <property type="molecule type" value="Genomic_DNA"/>
</dbReference>
<evidence type="ECO:0000313" key="2">
    <source>
        <dbReference type="Proteomes" id="UP000827872"/>
    </source>
</evidence>